<dbReference type="PROSITE" id="PS00107">
    <property type="entry name" value="PROTEIN_KINASE_ATP"/>
    <property type="match status" value="1"/>
</dbReference>
<gene>
    <name evidence="13" type="ORF">LMH87_007704</name>
</gene>
<feature type="region of interest" description="Disordered" evidence="11">
    <location>
        <begin position="578"/>
        <end position="622"/>
    </location>
</feature>
<dbReference type="RefSeq" id="XP_056058063.1">
    <property type="nucleotide sequence ID" value="XM_056199632.1"/>
</dbReference>
<dbReference type="KEGG" id="amus:LMH87_007704"/>
<dbReference type="EC" id="2.7.11.1" evidence="2"/>
<protein>
    <recommendedName>
        <fullName evidence="2">non-specific serine/threonine protein kinase</fullName>
        <ecNumber evidence="2">2.7.11.1</ecNumber>
    </recommendedName>
</protein>
<reference evidence="13" key="1">
    <citation type="journal article" date="2023" name="Access Microbiol">
        <title>De-novo genome assembly for Akanthomyces muscarius, a biocontrol agent of insect agricultural pests.</title>
        <authorList>
            <person name="Erdos Z."/>
            <person name="Studholme D.J."/>
            <person name="Raymond B."/>
            <person name="Sharma M."/>
        </authorList>
    </citation>
    <scope>NUCLEOTIDE SEQUENCE</scope>
    <source>
        <strain evidence="13">Ve6</strain>
    </source>
</reference>
<organism evidence="13 14">
    <name type="scientific">Akanthomyces muscarius</name>
    <name type="common">Entomopathogenic fungus</name>
    <name type="synonym">Lecanicillium muscarium</name>
    <dbReference type="NCBI Taxonomy" id="2231603"/>
    <lineage>
        <taxon>Eukaryota</taxon>
        <taxon>Fungi</taxon>
        <taxon>Dikarya</taxon>
        <taxon>Ascomycota</taxon>
        <taxon>Pezizomycotina</taxon>
        <taxon>Sordariomycetes</taxon>
        <taxon>Hypocreomycetidae</taxon>
        <taxon>Hypocreales</taxon>
        <taxon>Cordycipitaceae</taxon>
        <taxon>Akanthomyces</taxon>
    </lineage>
</organism>
<comment type="catalytic activity">
    <reaction evidence="9">
        <text>L-seryl-[protein] + ATP = O-phospho-L-seryl-[protein] + ADP + H(+)</text>
        <dbReference type="Rhea" id="RHEA:17989"/>
        <dbReference type="Rhea" id="RHEA-COMP:9863"/>
        <dbReference type="Rhea" id="RHEA-COMP:11604"/>
        <dbReference type="ChEBI" id="CHEBI:15378"/>
        <dbReference type="ChEBI" id="CHEBI:29999"/>
        <dbReference type="ChEBI" id="CHEBI:30616"/>
        <dbReference type="ChEBI" id="CHEBI:83421"/>
        <dbReference type="ChEBI" id="CHEBI:456216"/>
        <dbReference type="EC" id="2.7.11.1"/>
    </reaction>
</comment>
<evidence type="ECO:0000256" key="4">
    <source>
        <dbReference type="ARBA" id="ARBA00022679"/>
    </source>
</evidence>
<sequence length="634" mass="71241">MNRHNVLISLKPSNTAASEIVNLDSNRDFVHEGEQVLDLGQYSSRAAGNEARYIATIGRDGDIVLPPKWPVSRVQCAFLVGETGSCIIFVDNSSNASCQAYGSKGKTQELLSNSPRQVDSSSGFCKIAIRIDHDNEMKTAEFDVLWHHPTSKLTSALQAWRRVALPRQPRLADTQLWPAREDSTKTQHVVVAATDYQTSAGDLARFKLEKKPIGTGAFGAVYKACDPKNPNMVIAVKVLRPLNPGEWKFLDQEREILRQLRHPNIVEYFGDKVDSPRTVAHIFMSLQCGSLQDLIGTQPRPVQLSNSDLAWLAYRDILKGLDYLHQRGFIHRDLKPGNVLYILKNDRPFFCLADFGLAKSECFAQSFCGSPQFMAPEVFQHQEYTVAVDMWSLLMTILRTLDLAGYRARKFNEYWSHLEWVISTISDHWDTLGSIHELAVIDSRKRATAAQMLVKNFQGDGLTTDKQKVPELLPVNAPDIRDLPNAIFRYRRTKFPAGINRAPLQPGAFKWPAKRQNLFERKPVQRPQMPAKPEFCTNMPQRRDLFTIDILGRGGERKVVPEENAARRHPAARVAQGVAAAKPSIAPKESLPGQKPSVTQGVQKRKAPRAAARAQPETDPWFETMYRMPGAFPA</sequence>
<evidence type="ECO:0000256" key="10">
    <source>
        <dbReference type="PROSITE-ProRule" id="PRU10141"/>
    </source>
</evidence>
<dbReference type="Pfam" id="PF00069">
    <property type="entry name" value="Pkinase"/>
    <property type="match status" value="1"/>
</dbReference>
<dbReference type="Gene3D" id="1.10.510.10">
    <property type="entry name" value="Transferase(Phosphotransferase) domain 1"/>
    <property type="match status" value="1"/>
</dbReference>
<evidence type="ECO:0000256" key="5">
    <source>
        <dbReference type="ARBA" id="ARBA00022741"/>
    </source>
</evidence>
<keyword evidence="3" id="KW-0723">Serine/threonine-protein kinase</keyword>
<evidence type="ECO:0000256" key="8">
    <source>
        <dbReference type="ARBA" id="ARBA00047899"/>
    </source>
</evidence>
<keyword evidence="5 10" id="KW-0547">Nucleotide-binding</keyword>
<dbReference type="Proteomes" id="UP001144673">
    <property type="component" value="Unassembled WGS sequence"/>
</dbReference>
<dbReference type="SMART" id="SM00220">
    <property type="entry name" value="S_TKc"/>
    <property type="match status" value="1"/>
</dbReference>
<evidence type="ECO:0000256" key="6">
    <source>
        <dbReference type="ARBA" id="ARBA00022777"/>
    </source>
</evidence>
<evidence type="ECO:0000256" key="2">
    <source>
        <dbReference type="ARBA" id="ARBA00012513"/>
    </source>
</evidence>
<keyword evidence="6" id="KW-0418">Kinase</keyword>
<comment type="caution">
    <text evidence="13">The sequence shown here is derived from an EMBL/GenBank/DDBJ whole genome shotgun (WGS) entry which is preliminary data.</text>
</comment>
<dbReference type="InterPro" id="IPR008271">
    <property type="entry name" value="Ser/Thr_kinase_AS"/>
</dbReference>
<feature type="binding site" evidence="10">
    <location>
        <position position="237"/>
    </location>
    <ligand>
        <name>ATP</name>
        <dbReference type="ChEBI" id="CHEBI:30616"/>
    </ligand>
</feature>
<evidence type="ECO:0000256" key="9">
    <source>
        <dbReference type="ARBA" id="ARBA00048679"/>
    </source>
</evidence>
<dbReference type="EMBL" id="JAJHUN010000002">
    <property type="protein sequence ID" value="KAJ4161679.1"/>
    <property type="molecule type" value="Genomic_DNA"/>
</dbReference>
<dbReference type="GO" id="GO:0004674">
    <property type="term" value="F:protein serine/threonine kinase activity"/>
    <property type="evidence" value="ECO:0007669"/>
    <property type="project" value="UniProtKB-KW"/>
</dbReference>
<keyword evidence="7 10" id="KW-0067">ATP-binding</keyword>
<evidence type="ECO:0000259" key="12">
    <source>
        <dbReference type="PROSITE" id="PS50011"/>
    </source>
</evidence>
<dbReference type="PANTHER" id="PTHR48012:SF10">
    <property type="entry name" value="FI20177P1"/>
    <property type="match status" value="1"/>
</dbReference>
<evidence type="ECO:0000256" key="3">
    <source>
        <dbReference type="ARBA" id="ARBA00022527"/>
    </source>
</evidence>
<dbReference type="GO" id="GO:0005737">
    <property type="term" value="C:cytoplasm"/>
    <property type="evidence" value="ECO:0007669"/>
    <property type="project" value="TreeGrafter"/>
</dbReference>
<dbReference type="AlphaFoldDB" id="A0A9W8URE2"/>
<dbReference type="InterPro" id="IPR050629">
    <property type="entry name" value="STE20/SPS1-PAK"/>
</dbReference>
<comment type="catalytic activity">
    <reaction evidence="8">
        <text>L-threonyl-[protein] + ATP = O-phospho-L-threonyl-[protein] + ADP + H(+)</text>
        <dbReference type="Rhea" id="RHEA:46608"/>
        <dbReference type="Rhea" id="RHEA-COMP:11060"/>
        <dbReference type="Rhea" id="RHEA-COMP:11605"/>
        <dbReference type="ChEBI" id="CHEBI:15378"/>
        <dbReference type="ChEBI" id="CHEBI:30013"/>
        <dbReference type="ChEBI" id="CHEBI:30616"/>
        <dbReference type="ChEBI" id="CHEBI:61977"/>
        <dbReference type="ChEBI" id="CHEBI:456216"/>
        <dbReference type="EC" id="2.7.11.1"/>
    </reaction>
</comment>
<accession>A0A9W8URE2</accession>
<dbReference type="InterPro" id="IPR017441">
    <property type="entry name" value="Protein_kinase_ATP_BS"/>
</dbReference>
<keyword evidence="14" id="KW-1185">Reference proteome</keyword>
<evidence type="ECO:0000256" key="1">
    <source>
        <dbReference type="ARBA" id="ARBA00008874"/>
    </source>
</evidence>
<evidence type="ECO:0000313" key="13">
    <source>
        <dbReference type="EMBL" id="KAJ4161679.1"/>
    </source>
</evidence>
<dbReference type="PROSITE" id="PS00108">
    <property type="entry name" value="PROTEIN_KINASE_ST"/>
    <property type="match status" value="1"/>
</dbReference>
<evidence type="ECO:0000256" key="7">
    <source>
        <dbReference type="ARBA" id="ARBA00022840"/>
    </source>
</evidence>
<dbReference type="InterPro" id="IPR000719">
    <property type="entry name" value="Prot_kinase_dom"/>
</dbReference>
<keyword evidence="4" id="KW-0808">Transferase</keyword>
<proteinExistence type="inferred from homology"/>
<dbReference type="GO" id="GO:0005524">
    <property type="term" value="F:ATP binding"/>
    <property type="evidence" value="ECO:0007669"/>
    <property type="project" value="UniProtKB-UniRule"/>
</dbReference>
<comment type="similarity">
    <text evidence="1">Belongs to the protein kinase superfamily. STE Ser/Thr protein kinase family. STE20 subfamily.</text>
</comment>
<dbReference type="SUPFAM" id="SSF56112">
    <property type="entry name" value="Protein kinase-like (PK-like)"/>
    <property type="match status" value="1"/>
</dbReference>
<dbReference type="GeneID" id="80894863"/>
<dbReference type="PANTHER" id="PTHR48012">
    <property type="entry name" value="STERILE20-LIKE KINASE, ISOFORM B-RELATED"/>
    <property type="match status" value="1"/>
</dbReference>
<feature type="domain" description="Protein kinase" evidence="12">
    <location>
        <begin position="207"/>
        <end position="458"/>
    </location>
</feature>
<evidence type="ECO:0000256" key="11">
    <source>
        <dbReference type="SAM" id="MobiDB-lite"/>
    </source>
</evidence>
<evidence type="ECO:0000313" key="14">
    <source>
        <dbReference type="Proteomes" id="UP001144673"/>
    </source>
</evidence>
<dbReference type="PROSITE" id="PS50011">
    <property type="entry name" value="PROTEIN_KINASE_DOM"/>
    <property type="match status" value="1"/>
</dbReference>
<name>A0A9W8URE2_AKAMU</name>
<dbReference type="InterPro" id="IPR011009">
    <property type="entry name" value="Kinase-like_dom_sf"/>
</dbReference>